<dbReference type="Proteomes" id="UP000033047">
    <property type="component" value="Unassembled WGS sequence"/>
</dbReference>
<comment type="caution">
    <text evidence="1">The sequence shown here is derived from an EMBL/GenBank/DDBJ whole genome shotgun (WGS) entry which is preliminary data.</text>
</comment>
<dbReference type="Pfam" id="PF17170">
    <property type="entry name" value="DUF5128"/>
    <property type="match status" value="1"/>
</dbReference>
<dbReference type="SUPFAM" id="SSF63825">
    <property type="entry name" value="YWTD domain"/>
    <property type="match status" value="1"/>
</dbReference>
<dbReference type="PROSITE" id="PS51257">
    <property type="entry name" value="PROKAR_LIPOPROTEIN"/>
    <property type="match status" value="1"/>
</dbReference>
<name>A0A0F5JG02_9BACT</name>
<protein>
    <recommendedName>
        <fullName evidence="3">6-bladed beta-propeller</fullName>
    </recommendedName>
</protein>
<evidence type="ECO:0008006" key="3">
    <source>
        <dbReference type="Google" id="ProtNLM"/>
    </source>
</evidence>
<dbReference type="PATRIC" id="fig|927665.4.peg.2525"/>
<reference evidence="1 2" key="1">
    <citation type="submission" date="2013-04" db="EMBL/GenBank/DDBJ databases">
        <title>The Genome Sequence of Parabacteroides goldsteinii DSM 19448.</title>
        <authorList>
            <consortium name="The Broad Institute Genomics Platform"/>
            <person name="Earl A."/>
            <person name="Ward D."/>
            <person name="Feldgarden M."/>
            <person name="Gevers D."/>
            <person name="Martens E."/>
            <person name="Sakamoto M."/>
            <person name="Benno Y."/>
            <person name="Song Y."/>
            <person name="Liu C."/>
            <person name="Lee J."/>
            <person name="Bolanos M."/>
            <person name="Vaisanen M.L."/>
            <person name="Finegold S.M."/>
            <person name="Walker B."/>
            <person name="Young S."/>
            <person name="Zeng Q."/>
            <person name="Gargeya S."/>
            <person name="Fitzgerald M."/>
            <person name="Haas B."/>
            <person name="Abouelleil A."/>
            <person name="Allen A.W."/>
            <person name="Alvarado L."/>
            <person name="Arachchi H.M."/>
            <person name="Berlin A.M."/>
            <person name="Chapman S.B."/>
            <person name="Gainer-Dewar J."/>
            <person name="Goldberg J."/>
            <person name="Griggs A."/>
            <person name="Gujja S."/>
            <person name="Hansen M."/>
            <person name="Howarth C."/>
            <person name="Imamovic A."/>
            <person name="Ireland A."/>
            <person name="Larimer J."/>
            <person name="McCowan C."/>
            <person name="Murphy C."/>
            <person name="Pearson M."/>
            <person name="Poon T.W."/>
            <person name="Priest M."/>
            <person name="Roberts A."/>
            <person name="Saif S."/>
            <person name="Shea T."/>
            <person name="Sisk P."/>
            <person name="Sykes S."/>
            <person name="Wortman J."/>
            <person name="Nusbaum C."/>
            <person name="Birren B."/>
        </authorList>
    </citation>
    <scope>NUCLEOTIDE SEQUENCE [LARGE SCALE GENOMIC DNA]</scope>
    <source>
        <strain evidence="1 2">DSM 19448</strain>
    </source>
</reference>
<dbReference type="AlphaFoldDB" id="A0A0F5JG02"/>
<evidence type="ECO:0000313" key="2">
    <source>
        <dbReference type="Proteomes" id="UP000033047"/>
    </source>
</evidence>
<dbReference type="InterPro" id="IPR011042">
    <property type="entry name" value="6-blade_b-propeller_TolB-like"/>
</dbReference>
<accession>A0A0F5JG02</accession>
<proteinExistence type="predicted"/>
<gene>
    <name evidence="1" type="ORF">HMPREF1535_02456</name>
</gene>
<dbReference type="EMBL" id="AQHV01000011">
    <property type="protein sequence ID" value="KKB56480.1"/>
    <property type="molecule type" value="Genomic_DNA"/>
</dbReference>
<dbReference type="STRING" id="927665.HMPREF1535_02456"/>
<evidence type="ECO:0000313" key="1">
    <source>
        <dbReference type="EMBL" id="KKB56480.1"/>
    </source>
</evidence>
<dbReference type="HOGENOM" id="CLU_056133_0_0_10"/>
<organism evidence="1 2">
    <name type="scientific">Parabacteroides goldsteinii DSM 19448 = WAL 12034</name>
    <dbReference type="NCBI Taxonomy" id="927665"/>
    <lineage>
        <taxon>Bacteria</taxon>
        <taxon>Pseudomonadati</taxon>
        <taxon>Bacteroidota</taxon>
        <taxon>Bacteroidia</taxon>
        <taxon>Bacteroidales</taxon>
        <taxon>Tannerellaceae</taxon>
        <taxon>Parabacteroides</taxon>
    </lineage>
</organism>
<sequence length="389" mass="45407">MRKSLVLGLMLCILGGCSHKKEKADLPVIALDCNQLSSIHDWGVLDRLEIVRLDSEEALFGDIDRIVRYKDRIYLMDANKTRTVYIYDLSGKYINKISKYGQGPDEYLQLADLYIDPTDASLNVATRIDRKIMKFDLDGKQLRKVIGTPKAFTRLTQFKDRYVGYMGNYIQDCENPYNVWVLSEKMETKQKTFMIPASWNSFDLGSRYPFSSFQSDFYYTKALDYTVYQMDEADGSFFPKYRFDLGDRSWPEDAKEAQPYEELRRSNPVCKYVVGFRGFQETEHYLLAPFILDGQQVMGVYDKKEGKSRVVSLDTYTDEYLISFGEVIGMDATAIYSLVPAWYLKDLWVGRNEYNDFEAKYPEQVKRLREKFDSVDEEGNPFLLIHYLK</sequence>
<dbReference type="Gene3D" id="2.120.10.30">
    <property type="entry name" value="TolB, C-terminal domain"/>
    <property type="match status" value="1"/>
</dbReference>
<dbReference type="RefSeq" id="WP_046146242.1">
    <property type="nucleotide sequence ID" value="NZ_KQ033912.1"/>
</dbReference>